<accession>A0A0G0H063</accession>
<organism evidence="1 2">
    <name type="scientific">Candidatus Woesebacteria bacterium GW2011_GWA1_37_7</name>
    <dbReference type="NCBI Taxonomy" id="1618545"/>
    <lineage>
        <taxon>Bacteria</taxon>
        <taxon>Candidatus Woeseibacteriota</taxon>
    </lineage>
</organism>
<evidence type="ECO:0000313" key="1">
    <source>
        <dbReference type="EMBL" id="KKQ36603.1"/>
    </source>
</evidence>
<dbReference type="EMBL" id="LBTI01000045">
    <property type="protein sequence ID" value="KKQ36603.1"/>
    <property type="molecule type" value="Genomic_DNA"/>
</dbReference>
<name>A0A0G0H063_9BACT</name>
<sequence>MENLEIALEQEKKLKYPFDMTSKHPFPQGEENFNKWLVSEYFKNGTVEAVFRKYRYDIPISYAQYQRVLGKWGIVKTAGPNSKLAESLEFFSYLAKENIPFEKLYKKMPPSFRTSAVTLYRILGYMKEGITRRIGVALVLTPYNSNTKVLIAHDISTPRIELGKSFGSISLPMGYARKRDTRKVNILRILQQEVFTKDVIGATFPHYVIPDFPEPFMYLDIADVRVSVFHITLPKNLSRKNFFSSYKLKDYLFEDKKNILENIQGRNYRAGVVDAVKGYSKYLGLVERNLVINPLQTQSLLNKDLATITVDLEI</sequence>
<dbReference type="STRING" id="1618545.US53_C0045G0008"/>
<dbReference type="Proteomes" id="UP000034591">
    <property type="component" value="Unassembled WGS sequence"/>
</dbReference>
<dbReference type="AlphaFoldDB" id="A0A0G0H063"/>
<comment type="caution">
    <text evidence="1">The sequence shown here is derived from an EMBL/GenBank/DDBJ whole genome shotgun (WGS) entry which is preliminary data.</text>
</comment>
<reference evidence="1 2" key="1">
    <citation type="journal article" date="2015" name="Nature">
        <title>rRNA introns, odd ribosomes, and small enigmatic genomes across a large radiation of phyla.</title>
        <authorList>
            <person name="Brown C.T."/>
            <person name="Hug L.A."/>
            <person name="Thomas B.C."/>
            <person name="Sharon I."/>
            <person name="Castelle C.J."/>
            <person name="Singh A."/>
            <person name="Wilkins M.J."/>
            <person name="Williams K.H."/>
            <person name="Banfield J.F."/>
        </authorList>
    </citation>
    <scope>NUCLEOTIDE SEQUENCE [LARGE SCALE GENOMIC DNA]</scope>
</reference>
<evidence type="ECO:0000313" key="2">
    <source>
        <dbReference type="Proteomes" id="UP000034591"/>
    </source>
</evidence>
<proteinExistence type="predicted"/>
<gene>
    <name evidence="1" type="ORF">US53_C0045G0008</name>
</gene>
<protein>
    <submittedName>
        <fullName evidence="1">Uncharacterized protein</fullName>
    </submittedName>
</protein>